<proteinExistence type="predicted"/>
<protein>
    <submittedName>
        <fullName evidence="1">Uncharacterized protein</fullName>
    </submittedName>
</protein>
<sequence length="80" mass="9746">MMAFVVRVHEFFRENEDTNWVYADFTFVYLYPVDIDAYQVRVSTEERFKEDKEKNWQFGHRLAIWPHITEDIKVAVEDSP</sequence>
<organism evidence="1 2">
    <name type="scientific">Phytophthora megakarya</name>
    <dbReference type="NCBI Taxonomy" id="4795"/>
    <lineage>
        <taxon>Eukaryota</taxon>
        <taxon>Sar</taxon>
        <taxon>Stramenopiles</taxon>
        <taxon>Oomycota</taxon>
        <taxon>Peronosporomycetes</taxon>
        <taxon>Peronosporales</taxon>
        <taxon>Peronosporaceae</taxon>
        <taxon>Phytophthora</taxon>
    </lineage>
</organism>
<evidence type="ECO:0000313" key="2">
    <source>
        <dbReference type="Proteomes" id="UP000198211"/>
    </source>
</evidence>
<keyword evidence="2" id="KW-1185">Reference proteome</keyword>
<accession>A0A225WRS6</accession>
<gene>
    <name evidence="1" type="ORF">PHMEG_0005964</name>
</gene>
<name>A0A225WRS6_9STRA</name>
<dbReference type="AlphaFoldDB" id="A0A225WRS6"/>
<evidence type="ECO:0000313" key="1">
    <source>
        <dbReference type="EMBL" id="OWZ19739.1"/>
    </source>
</evidence>
<comment type="caution">
    <text evidence="1">The sequence shown here is derived from an EMBL/GenBank/DDBJ whole genome shotgun (WGS) entry which is preliminary data.</text>
</comment>
<dbReference type="Proteomes" id="UP000198211">
    <property type="component" value="Unassembled WGS sequence"/>
</dbReference>
<reference evidence="2" key="1">
    <citation type="submission" date="2017-03" db="EMBL/GenBank/DDBJ databases">
        <title>Phytopthora megakarya and P. palmivora, two closely related causual agents of cacao black pod achieved similar genome size and gene model numbers by different mechanisms.</title>
        <authorList>
            <person name="Ali S."/>
            <person name="Shao J."/>
            <person name="Larry D.J."/>
            <person name="Kronmiller B."/>
            <person name="Shen D."/>
            <person name="Strem M.D."/>
            <person name="Melnick R.L."/>
            <person name="Guiltinan M.J."/>
            <person name="Tyler B.M."/>
            <person name="Meinhardt L.W."/>
            <person name="Bailey B.A."/>
        </authorList>
    </citation>
    <scope>NUCLEOTIDE SEQUENCE [LARGE SCALE GENOMIC DNA]</scope>
    <source>
        <strain evidence="2">zdho120</strain>
    </source>
</reference>
<dbReference type="EMBL" id="NBNE01000406">
    <property type="protein sequence ID" value="OWZ19739.1"/>
    <property type="molecule type" value="Genomic_DNA"/>
</dbReference>